<feature type="signal peptide" evidence="2">
    <location>
        <begin position="1"/>
        <end position="20"/>
    </location>
</feature>
<gene>
    <name evidence="3" type="ORF">N7476_002593</name>
</gene>
<name>A0A9W9HKF3_9EURO</name>
<evidence type="ECO:0000256" key="1">
    <source>
        <dbReference type="SAM" id="MobiDB-lite"/>
    </source>
</evidence>
<protein>
    <submittedName>
        <fullName evidence="3">Uncharacterized protein</fullName>
    </submittedName>
</protein>
<proteinExistence type="predicted"/>
<keyword evidence="4" id="KW-1185">Reference proteome</keyword>
<evidence type="ECO:0000256" key="2">
    <source>
        <dbReference type="SAM" id="SignalP"/>
    </source>
</evidence>
<evidence type="ECO:0000313" key="3">
    <source>
        <dbReference type="EMBL" id="KAJ5323993.1"/>
    </source>
</evidence>
<sequence length="391" mass="44074">MHMLLWIFYLSSYCVLSVNAWYDCPRAVCTSCLSAEIHDAPGVGFDLTPSYGTAVAHYYNGSVVEIAHVQGNSEYLEYMARLVSSPEPQDETKTLPQHIARWLHVSDAWSRKCGRWLLKKLGYSTKDGIEIISDLLRELKDSTEREILQSLDRVAITIPDLSSLRQKTINAALEDLGLRTWLGDSPYYPKRLVEADAVYAANGYGLCKNYRNIFECTDEFEASFASPAVFLVSFSRHLLYTAISTPLYGEALAIVTTDEAQVLDFEFGLDRLFQDDSQALWDRLRQQLLVLPRESEFTVTHIFLAGESATNPRFLAVWKDALSELSPMLSQDSKMTVANSSETLNPTFAAARGAALYSRRRQEVQADCEEPPECEIMRQQGQARSFGKQDL</sequence>
<dbReference type="EMBL" id="JAPZBO010000002">
    <property type="protein sequence ID" value="KAJ5323993.1"/>
    <property type="molecule type" value="Genomic_DNA"/>
</dbReference>
<reference evidence="3" key="1">
    <citation type="submission" date="2022-12" db="EMBL/GenBank/DDBJ databases">
        <authorList>
            <person name="Petersen C."/>
        </authorList>
    </citation>
    <scope>NUCLEOTIDE SEQUENCE</scope>
    <source>
        <strain evidence="3">IBT 21472</strain>
    </source>
</reference>
<reference evidence="3" key="2">
    <citation type="journal article" date="2023" name="IMA Fungus">
        <title>Comparative genomic study of the Penicillium genus elucidates a diverse pangenome and 15 lateral gene transfer events.</title>
        <authorList>
            <person name="Petersen C."/>
            <person name="Sorensen T."/>
            <person name="Nielsen M.R."/>
            <person name="Sondergaard T.E."/>
            <person name="Sorensen J.L."/>
            <person name="Fitzpatrick D.A."/>
            <person name="Frisvad J.C."/>
            <person name="Nielsen K.L."/>
        </authorList>
    </citation>
    <scope>NUCLEOTIDE SEQUENCE</scope>
    <source>
        <strain evidence="3">IBT 21472</strain>
    </source>
</reference>
<organism evidence="3 4">
    <name type="scientific">Penicillium atrosanguineum</name>
    <dbReference type="NCBI Taxonomy" id="1132637"/>
    <lineage>
        <taxon>Eukaryota</taxon>
        <taxon>Fungi</taxon>
        <taxon>Dikarya</taxon>
        <taxon>Ascomycota</taxon>
        <taxon>Pezizomycotina</taxon>
        <taxon>Eurotiomycetes</taxon>
        <taxon>Eurotiomycetidae</taxon>
        <taxon>Eurotiales</taxon>
        <taxon>Aspergillaceae</taxon>
        <taxon>Penicillium</taxon>
    </lineage>
</organism>
<feature type="region of interest" description="Disordered" evidence="1">
    <location>
        <begin position="368"/>
        <end position="391"/>
    </location>
</feature>
<evidence type="ECO:0000313" key="4">
    <source>
        <dbReference type="Proteomes" id="UP001147746"/>
    </source>
</evidence>
<accession>A0A9W9HKF3</accession>
<dbReference type="AlphaFoldDB" id="A0A9W9HKF3"/>
<comment type="caution">
    <text evidence="3">The sequence shown here is derived from an EMBL/GenBank/DDBJ whole genome shotgun (WGS) entry which is preliminary data.</text>
</comment>
<feature type="chain" id="PRO_5041114669" evidence="2">
    <location>
        <begin position="21"/>
        <end position="391"/>
    </location>
</feature>
<dbReference type="Proteomes" id="UP001147746">
    <property type="component" value="Unassembled WGS sequence"/>
</dbReference>
<keyword evidence="2" id="KW-0732">Signal</keyword>